<dbReference type="AlphaFoldDB" id="A0A553P8C5"/>
<evidence type="ECO:0000256" key="8">
    <source>
        <dbReference type="SAM" id="Phobius"/>
    </source>
</evidence>
<dbReference type="SUPFAM" id="SSF53850">
    <property type="entry name" value="Periplasmic binding protein-like II"/>
    <property type="match status" value="1"/>
</dbReference>
<evidence type="ECO:0000256" key="6">
    <source>
        <dbReference type="ARBA" id="ARBA00023170"/>
    </source>
</evidence>
<accession>A0A553P8C5</accession>
<evidence type="ECO:0000256" key="5">
    <source>
        <dbReference type="ARBA" id="ARBA00023136"/>
    </source>
</evidence>
<dbReference type="InterPro" id="IPR052192">
    <property type="entry name" value="Insect_Ionotropic_Sensory_Rcpt"/>
</dbReference>
<evidence type="ECO:0000256" key="7">
    <source>
        <dbReference type="ARBA" id="ARBA00023180"/>
    </source>
</evidence>
<feature type="signal peptide" evidence="9">
    <location>
        <begin position="1"/>
        <end position="24"/>
    </location>
</feature>
<feature type="transmembrane region" description="Helical" evidence="8">
    <location>
        <begin position="461"/>
        <end position="485"/>
    </location>
</feature>
<proteinExistence type="predicted"/>
<keyword evidence="3 8" id="KW-0812">Transmembrane</keyword>
<organism evidence="11 12">
    <name type="scientific">Tigriopus californicus</name>
    <name type="common">Marine copepod</name>
    <dbReference type="NCBI Taxonomy" id="6832"/>
    <lineage>
        <taxon>Eukaryota</taxon>
        <taxon>Metazoa</taxon>
        <taxon>Ecdysozoa</taxon>
        <taxon>Arthropoda</taxon>
        <taxon>Crustacea</taxon>
        <taxon>Multicrustacea</taxon>
        <taxon>Hexanauplia</taxon>
        <taxon>Copepoda</taxon>
        <taxon>Harpacticoida</taxon>
        <taxon>Harpacticidae</taxon>
        <taxon>Tigriopus</taxon>
    </lineage>
</organism>
<evidence type="ECO:0000313" key="11">
    <source>
        <dbReference type="EMBL" id="TRY73941.1"/>
    </source>
</evidence>
<dbReference type="Gene3D" id="1.10.287.70">
    <property type="match status" value="1"/>
</dbReference>
<feature type="transmembrane region" description="Helical" evidence="8">
    <location>
        <begin position="218"/>
        <end position="237"/>
    </location>
</feature>
<feature type="domain" description="Solute-binding protein family 3/N-terminal" evidence="10">
    <location>
        <begin position="153"/>
        <end position="434"/>
    </location>
</feature>
<dbReference type="GO" id="GO:0005886">
    <property type="term" value="C:plasma membrane"/>
    <property type="evidence" value="ECO:0007669"/>
    <property type="project" value="UniProtKB-SubCell"/>
</dbReference>
<evidence type="ECO:0000256" key="3">
    <source>
        <dbReference type="ARBA" id="ARBA00022692"/>
    </source>
</evidence>
<keyword evidence="4 8" id="KW-1133">Transmembrane helix</keyword>
<evidence type="ECO:0000259" key="10">
    <source>
        <dbReference type="Pfam" id="PF00497"/>
    </source>
</evidence>
<keyword evidence="7" id="KW-0325">Glycoprotein</keyword>
<keyword evidence="6" id="KW-0675">Receptor</keyword>
<dbReference type="PANTHER" id="PTHR42643">
    <property type="entry name" value="IONOTROPIC RECEPTOR 20A-RELATED"/>
    <property type="match status" value="1"/>
</dbReference>
<reference evidence="11 12" key="1">
    <citation type="journal article" date="2018" name="Nat. Ecol. Evol.">
        <title>Genomic signatures of mitonuclear coevolution across populations of Tigriopus californicus.</title>
        <authorList>
            <person name="Barreto F.S."/>
            <person name="Watson E.T."/>
            <person name="Lima T.G."/>
            <person name="Willett C.S."/>
            <person name="Edmands S."/>
            <person name="Li W."/>
            <person name="Burton R.S."/>
        </authorList>
    </citation>
    <scope>NUCLEOTIDE SEQUENCE [LARGE SCALE GENOMIC DNA]</scope>
    <source>
        <strain evidence="11 12">San Diego</strain>
    </source>
</reference>
<comment type="subcellular location">
    <subcellularLocation>
        <location evidence="1">Cell membrane</location>
        <topology evidence="1">Multi-pass membrane protein</topology>
    </subcellularLocation>
</comment>
<sequence length="533" mass="60057">MRISGLVMRSMIGSIFFLCFMAQAEPIVTLEDECTSLKCAPITCMTVSVCLKNEFLSRSIFDNRLKREINDTELDIDWGLVRPKVLTLGAIESALDYNLTLVNGRQRIGRSTYQAVVEALAMELGVDYELVLVTPLNREETVSSGKPGTVMDKFAHVGTMLEKGEIDLVLGAFNVLESRLSNVEFSRFFGFHKHTIVMKTPFRAQKADSLIAPFSRDVWFVILASCILMGPLLYLFVAHLEPRAKTVPTTERYSLKNCYWFMLPGSCSPLVITSFYTAELTAVLTLSQSELPVQNMEQLRYREGAKWVAIDGAEMAILQKDESFQYLTQEIADGKGFLVNSVEEALERVLNDDDTYFLTDKAFAESYVFNDHRARYSADREQARQEGCRLSVAPGFEFGSLPYGLMLRKGNRDLNEKINGIIDQLSLSGILEYLENEKRPLSDLHTVCTLDDDKTLIVQDLISTFLLVILGYAVSTLVLTSELLFPKCLKGRFGTIRPSSNDQCMYPQDEDRLERRMISVNGKKSSVNIIGHK</sequence>
<name>A0A553P8C5_TIGCA</name>
<evidence type="ECO:0000256" key="9">
    <source>
        <dbReference type="SAM" id="SignalP"/>
    </source>
</evidence>
<comment type="caution">
    <text evidence="11">The sequence shown here is derived from an EMBL/GenBank/DDBJ whole genome shotgun (WGS) entry which is preliminary data.</text>
</comment>
<keyword evidence="5 8" id="KW-0472">Membrane</keyword>
<dbReference type="STRING" id="6832.A0A553P8C5"/>
<feature type="chain" id="PRO_5021826077" description="Solute-binding protein family 3/N-terminal domain-containing protein" evidence="9">
    <location>
        <begin position="25"/>
        <end position="533"/>
    </location>
</feature>
<evidence type="ECO:0000313" key="12">
    <source>
        <dbReference type="Proteomes" id="UP000318571"/>
    </source>
</evidence>
<dbReference type="InterPro" id="IPR001638">
    <property type="entry name" value="Solute-binding_3/MltF_N"/>
</dbReference>
<dbReference type="Gene3D" id="3.40.190.10">
    <property type="entry name" value="Periplasmic binding protein-like II"/>
    <property type="match status" value="2"/>
</dbReference>
<evidence type="ECO:0000256" key="1">
    <source>
        <dbReference type="ARBA" id="ARBA00004651"/>
    </source>
</evidence>
<dbReference type="Proteomes" id="UP000318571">
    <property type="component" value="Chromosome 3"/>
</dbReference>
<dbReference type="Pfam" id="PF00497">
    <property type="entry name" value="SBP_bac_3"/>
    <property type="match status" value="1"/>
</dbReference>
<dbReference type="PANTHER" id="PTHR42643:SF24">
    <property type="entry name" value="IONOTROPIC RECEPTOR 60A"/>
    <property type="match status" value="1"/>
</dbReference>
<dbReference type="EMBL" id="VCGU01000007">
    <property type="protein sequence ID" value="TRY73941.1"/>
    <property type="molecule type" value="Genomic_DNA"/>
</dbReference>
<keyword evidence="12" id="KW-1185">Reference proteome</keyword>
<evidence type="ECO:0000256" key="4">
    <source>
        <dbReference type="ARBA" id="ARBA00022989"/>
    </source>
</evidence>
<protein>
    <recommendedName>
        <fullName evidence="10">Solute-binding protein family 3/N-terminal domain-containing protein</fullName>
    </recommendedName>
</protein>
<gene>
    <name evidence="11" type="ORF">TCAL_15755</name>
</gene>
<evidence type="ECO:0000256" key="2">
    <source>
        <dbReference type="ARBA" id="ARBA00022475"/>
    </source>
</evidence>
<keyword evidence="2" id="KW-1003">Cell membrane</keyword>
<keyword evidence="9" id="KW-0732">Signal</keyword>
<dbReference type="OMA" id="QEANKWA"/>